<dbReference type="Proteomes" id="UP000233551">
    <property type="component" value="Unassembled WGS sequence"/>
</dbReference>
<accession>A0A2I0J4D0</accession>
<dbReference type="AlphaFoldDB" id="A0A2I0J4D0"/>
<sequence>MHERIALWIAECMGACPMGLQYARAHTEWICKDHGRLPSEFATCTGAYPMDLQDARALARRICNMHGHIPNGLAKITGACPAVKIGLLGEQCTRHRALAIVTVRASARHYARHHAPPRSCARVPQTFPACMHAHACTSTSHTSPTSARPR</sequence>
<keyword evidence="2" id="KW-1185">Reference proteome</keyword>
<evidence type="ECO:0000313" key="1">
    <source>
        <dbReference type="EMBL" id="PKI51074.1"/>
    </source>
</evidence>
<organism evidence="1 2">
    <name type="scientific">Punica granatum</name>
    <name type="common">Pomegranate</name>
    <dbReference type="NCBI Taxonomy" id="22663"/>
    <lineage>
        <taxon>Eukaryota</taxon>
        <taxon>Viridiplantae</taxon>
        <taxon>Streptophyta</taxon>
        <taxon>Embryophyta</taxon>
        <taxon>Tracheophyta</taxon>
        <taxon>Spermatophyta</taxon>
        <taxon>Magnoliopsida</taxon>
        <taxon>eudicotyledons</taxon>
        <taxon>Gunneridae</taxon>
        <taxon>Pentapetalae</taxon>
        <taxon>rosids</taxon>
        <taxon>malvids</taxon>
        <taxon>Myrtales</taxon>
        <taxon>Lythraceae</taxon>
        <taxon>Punica</taxon>
    </lineage>
</organism>
<comment type="caution">
    <text evidence="1">The sequence shown here is derived from an EMBL/GenBank/DDBJ whole genome shotgun (WGS) entry which is preliminary data.</text>
</comment>
<proteinExistence type="predicted"/>
<reference evidence="1 2" key="1">
    <citation type="submission" date="2017-11" db="EMBL/GenBank/DDBJ databases">
        <title>De-novo sequencing of pomegranate (Punica granatum L.) genome.</title>
        <authorList>
            <person name="Akparov Z."/>
            <person name="Amiraslanov A."/>
            <person name="Hajiyeva S."/>
            <person name="Abbasov M."/>
            <person name="Kaur K."/>
            <person name="Hamwieh A."/>
            <person name="Solovyev V."/>
            <person name="Salamov A."/>
            <person name="Braich B."/>
            <person name="Kosarev P."/>
            <person name="Mahmoud A."/>
            <person name="Hajiyev E."/>
            <person name="Babayeva S."/>
            <person name="Izzatullayeva V."/>
            <person name="Mammadov A."/>
            <person name="Mammadov A."/>
            <person name="Sharifova S."/>
            <person name="Ojaghi J."/>
            <person name="Eynullazada K."/>
            <person name="Bayramov B."/>
            <person name="Abdulazimova A."/>
            <person name="Shahmuradov I."/>
        </authorList>
    </citation>
    <scope>NUCLEOTIDE SEQUENCE [LARGE SCALE GENOMIC DNA]</scope>
    <source>
        <strain evidence="2">cv. AG2017</strain>
        <tissue evidence="1">Leaf</tissue>
    </source>
</reference>
<dbReference type="EMBL" id="PGOL01002047">
    <property type="protein sequence ID" value="PKI51074.1"/>
    <property type="molecule type" value="Genomic_DNA"/>
</dbReference>
<protein>
    <submittedName>
        <fullName evidence="1">Uncharacterized protein</fullName>
    </submittedName>
</protein>
<evidence type="ECO:0000313" key="2">
    <source>
        <dbReference type="Proteomes" id="UP000233551"/>
    </source>
</evidence>
<name>A0A2I0J4D0_PUNGR</name>
<gene>
    <name evidence="1" type="ORF">CRG98_028503</name>
</gene>